<feature type="domain" description="AMP-dependent synthetase/ligase" evidence="3">
    <location>
        <begin position="47"/>
        <end position="202"/>
    </location>
</feature>
<evidence type="ECO:0000313" key="6">
    <source>
        <dbReference type="Proteomes" id="UP001388259"/>
    </source>
</evidence>
<comment type="similarity">
    <text evidence="1">Belongs to the ATP-dependent AMP-binding enzyme family.</text>
</comment>
<accession>A0AB35YQ61</accession>
<gene>
    <name evidence="5" type="ORF">VZD24_00360</name>
    <name evidence="4" type="ORF">VZD85_03000</name>
</gene>
<dbReference type="Proteomes" id="UP001388259">
    <property type="component" value="Unassembled WGS sequence"/>
</dbReference>
<keyword evidence="7" id="KW-1185">Reference proteome</keyword>
<keyword evidence="2" id="KW-0436">Ligase</keyword>
<comment type="caution">
    <text evidence="4">The sequence shown here is derived from an EMBL/GenBank/DDBJ whole genome shotgun (WGS) entry which is preliminary data.</text>
</comment>
<dbReference type="EMBL" id="JAZBJM010000001">
    <property type="protein sequence ID" value="MEM0517307.1"/>
    <property type="molecule type" value="Genomic_DNA"/>
</dbReference>
<dbReference type="Pfam" id="PF00501">
    <property type="entry name" value="AMP-binding"/>
    <property type="match status" value="1"/>
</dbReference>
<dbReference type="GO" id="GO:0006631">
    <property type="term" value="P:fatty acid metabolic process"/>
    <property type="evidence" value="ECO:0007669"/>
    <property type="project" value="TreeGrafter"/>
</dbReference>
<name>A0AB35YQ61_9FLAO</name>
<dbReference type="Proteomes" id="UP001390963">
    <property type="component" value="Unassembled WGS sequence"/>
</dbReference>
<protein>
    <submittedName>
        <fullName evidence="4">AMP-binding protein</fullName>
    </submittedName>
</protein>
<dbReference type="EMBL" id="JBANCF010000001">
    <property type="protein sequence ID" value="MEM0571952.1"/>
    <property type="molecule type" value="Genomic_DNA"/>
</dbReference>
<evidence type="ECO:0000313" key="4">
    <source>
        <dbReference type="EMBL" id="MEM0517307.1"/>
    </source>
</evidence>
<proteinExistence type="inferred from homology"/>
<dbReference type="AlphaFoldDB" id="A0AB35YQ61"/>
<dbReference type="InterPro" id="IPR045851">
    <property type="entry name" value="AMP-bd_C_sf"/>
</dbReference>
<dbReference type="RefSeq" id="WP_279447429.1">
    <property type="nucleotide sequence ID" value="NZ_JAZBJM010000001.1"/>
</dbReference>
<dbReference type="Gene3D" id="3.40.50.12780">
    <property type="entry name" value="N-terminal domain of ligase-like"/>
    <property type="match status" value="1"/>
</dbReference>
<dbReference type="PANTHER" id="PTHR43201">
    <property type="entry name" value="ACYL-COA SYNTHETASE"/>
    <property type="match status" value="1"/>
</dbReference>
<evidence type="ECO:0000313" key="7">
    <source>
        <dbReference type="Proteomes" id="UP001390963"/>
    </source>
</evidence>
<dbReference type="GO" id="GO:0031956">
    <property type="term" value="F:medium-chain fatty acid-CoA ligase activity"/>
    <property type="evidence" value="ECO:0007669"/>
    <property type="project" value="TreeGrafter"/>
</dbReference>
<dbReference type="InterPro" id="IPR042099">
    <property type="entry name" value="ANL_N_sf"/>
</dbReference>
<sequence>MKTLLHSKFRLNGQAFASSDVLLKYAKQLVETGKDNESAIGKFIVEWLDENNFITVKTSGSTGSPKEIKIQKKHVNNSAEATVNYFNLKESTKALLCLPAEYIAGKMMLVRAMIVGWDLHTAAPGKNPLEYQDSDFDFSAMVPYQVFHSLENLRKVKMLIVGGGAVSAELEQQLQNVNTSIFATYGMTETISHIAVRPINGKEKSAVFSALPKVGFLQTENGCLQIHAPEISEELVVTNDVVELISPTSFKFLGRIDNVINTGGVKVYPEMIEEKLSLYINKPFFIASEKDDALGERIILVVESERQLQFEDYSDAFGKLSTYEKPKKIYATPEFVYTETEKIKRTAVLDMLALKKRL</sequence>
<dbReference type="SUPFAM" id="SSF56801">
    <property type="entry name" value="Acetyl-CoA synthetase-like"/>
    <property type="match status" value="1"/>
</dbReference>
<organism evidence="4 6">
    <name type="scientific">Aequorivita flava</name>
    <dbReference type="NCBI Taxonomy" id="3114371"/>
    <lineage>
        <taxon>Bacteria</taxon>
        <taxon>Pseudomonadati</taxon>
        <taxon>Bacteroidota</taxon>
        <taxon>Flavobacteriia</taxon>
        <taxon>Flavobacteriales</taxon>
        <taxon>Flavobacteriaceae</taxon>
        <taxon>Aequorivita</taxon>
    </lineage>
</organism>
<dbReference type="InterPro" id="IPR000873">
    <property type="entry name" value="AMP-dep_synth/lig_dom"/>
</dbReference>
<evidence type="ECO:0000259" key="3">
    <source>
        <dbReference type="Pfam" id="PF00501"/>
    </source>
</evidence>
<evidence type="ECO:0000313" key="5">
    <source>
        <dbReference type="EMBL" id="MEM0571952.1"/>
    </source>
</evidence>
<evidence type="ECO:0000256" key="1">
    <source>
        <dbReference type="ARBA" id="ARBA00006432"/>
    </source>
</evidence>
<evidence type="ECO:0000256" key="2">
    <source>
        <dbReference type="ARBA" id="ARBA00022598"/>
    </source>
</evidence>
<dbReference type="Gene3D" id="3.30.300.30">
    <property type="match status" value="1"/>
</dbReference>
<dbReference type="PANTHER" id="PTHR43201:SF5">
    <property type="entry name" value="MEDIUM-CHAIN ACYL-COA LIGASE ACSF2, MITOCHONDRIAL"/>
    <property type="match status" value="1"/>
</dbReference>
<reference evidence="4 7" key="1">
    <citation type="submission" date="2024-01" db="EMBL/GenBank/DDBJ databases">
        <title>Aequorivita flavus sp. nov., isolated from deep-sea sediment.</title>
        <authorList>
            <person name="Chen X."/>
        </authorList>
    </citation>
    <scope>NUCLEOTIDE SEQUENCE</scope>
    <source>
        <strain evidence="4">MCCC 1A16923</strain>
        <strain evidence="5 7">MCCC 1A16935</strain>
    </source>
</reference>